<dbReference type="InterPro" id="IPR018220">
    <property type="entry name" value="Adenylosuccin_syn_GTP-bd"/>
</dbReference>
<evidence type="ECO:0000313" key="9">
    <source>
        <dbReference type="Proteomes" id="UP000178385"/>
    </source>
</evidence>
<dbReference type="GO" id="GO:0005737">
    <property type="term" value="C:cytoplasm"/>
    <property type="evidence" value="ECO:0007669"/>
    <property type="project" value="TreeGrafter"/>
</dbReference>
<dbReference type="InterPro" id="IPR042110">
    <property type="entry name" value="Adenylosuccinate_synth_dom2"/>
</dbReference>
<keyword evidence="1 7" id="KW-0436">Ligase</keyword>
<dbReference type="GO" id="GO:0004019">
    <property type="term" value="F:adenylosuccinate synthase activity"/>
    <property type="evidence" value="ECO:0007669"/>
    <property type="project" value="UniProtKB-EC"/>
</dbReference>
<dbReference type="PROSITE" id="PS01266">
    <property type="entry name" value="ADENYLOSUCCIN_SYN_1"/>
    <property type="match status" value="1"/>
</dbReference>
<evidence type="ECO:0000313" key="8">
    <source>
        <dbReference type="EMBL" id="OGY47735.1"/>
    </source>
</evidence>
<dbReference type="Gene3D" id="1.10.300.10">
    <property type="entry name" value="Adenylosuccinate Synthetase, subunit A, domain 2"/>
    <property type="match status" value="1"/>
</dbReference>
<dbReference type="InterPro" id="IPR042109">
    <property type="entry name" value="Adenylosuccinate_synth_dom1"/>
</dbReference>
<keyword evidence="3 7" id="KW-0547">Nucleotide-binding</keyword>
<organism evidence="8 9">
    <name type="scientific">Candidatus Buchananbacteria bacterium RIFCSPHIGHO2_01_FULL_47_11b</name>
    <dbReference type="NCBI Taxonomy" id="1797537"/>
    <lineage>
        <taxon>Bacteria</taxon>
        <taxon>Candidatus Buchananiibacteriota</taxon>
    </lineage>
</organism>
<reference evidence="8 9" key="1">
    <citation type="journal article" date="2016" name="Nat. Commun.">
        <title>Thousands of microbial genomes shed light on interconnected biogeochemical processes in an aquifer system.</title>
        <authorList>
            <person name="Anantharaman K."/>
            <person name="Brown C.T."/>
            <person name="Hug L.A."/>
            <person name="Sharon I."/>
            <person name="Castelle C.J."/>
            <person name="Probst A.J."/>
            <person name="Thomas B.C."/>
            <person name="Singh A."/>
            <person name="Wilkins M.J."/>
            <person name="Karaoz U."/>
            <person name="Brodie E.L."/>
            <person name="Williams K.H."/>
            <person name="Hubbard S.S."/>
            <person name="Banfield J.F."/>
        </authorList>
    </citation>
    <scope>NUCLEOTIDE SEQUENCE [LARGE SCALE GENOMIC DNA]</scope>
</reference>
<comment type="catalytic activity">
    <reaction evidence="7">
        <text>IMP + L-aspartate + GTP = N(6)-(1,2-dicarboxyethyl)-AMP + GDP + phosphate + 2 H(+)</text>
        <dbReference type="Rhea" id="RHEA:15753"/>
        <dbReference type="ChEBI" id="CHEBI:15378"/>
        <dbReference type="ChEBI" id="CHEBI:29991"/>
        <dbReference type="ChEBI" id="CHEBI:37565"/>
        <dbReference type="ChEBI" id="CHEBI:43474"/>
        <dbReference type="ChEBI" id="CHEBI:57567"/>
        <dbReference type="ChEBI" id="CHEBI:58053"/>
        <dbReference type="ChEBI" id="CHEBI:58189"/>
        <dbReference type="EC" id="6.3.4.4"/>
    </reaction>
</comment>
<dbReference type="SUPFAM" id="SSF52540">
    <property type="entry name" value="P-loop containing nucleoside triphosphate hydrolases"/>
    <property type="match status" value="1"/>
</dbReference>
<dbReference type="InterPro" id="IPR042111">
    <property type="entry name" value="Adenylosuccinate_synth_dom3"/>
</dbReference>
<evidence type="ECO:0000256" key="6">
    <source>
        <dbReference type="ARBA" id="ARBA00023134"/>
    </source>
</evidence>
<evidence type="ECO:0000256" key="7">
    <source>
        <dbReference type="RuleBase" id="RU000520"/>
    </source>
</evidence>
<comment type="function">
    <text evidence="7">Plays an important role in the de novo pathway of purine nucleotide biosynthesis.</text>
</comment>
<dbReference type="GO" id="GO:0044208">
    <property type="term" value="P:'de novo' AMP biosynthetic process"/>
    <property type="evidence" value="ECO:0007669"/>
    <property type="project" value="UniProtKB-UniPathway"/>
</dbReference>
<evidence type="ECO:0000256" key="4">
    <source>
        <dbReference type="ARBA" id="ARBA00022755"/>
    </source>
</evidence>
<feature type="non-terminal residue" evidence="8">
    <location>
        <position position="452"/>
    </location>
</feature>
<dbReference type="EMBL" id="MHIG01000009">
    <property type="protein sequence ID" value="OGY47735.1"/>
    <property type="molecule type" value="Genomic_DNA"/>
</dbReference>
<evidence type="ECO:0000256" key="5">
    <source>
        <dbReference type="ARBA" id="ARBA00022842"/>
    </source>
</evidence>
<dbReference type="AlphaFoldDB" id="A0A1G1Y5W7"/>
<accession>A0A1G1Y5W7</accession>
<keyword evidence="5 7" id="KW-0460">Magnesium</keyword>
<dbReference type="HAMAP" id="MF_00011">
    <property type="entry name" value="Adenylosucc_synth"/>
    <property type="match status" value="1"/>
</dbReference>
<dbReference type="InterPro" id="IPR001114">
    <property type="entry name" value="Adenylosuccinate_synthetase"/>
</dbReference>
<dbReference type="Proteomes" id="UP000178385">
    <property type="component" value="Unassembled WGS sequence"/>
</dbReference>
<dbReference type="GO" id="GO:0046872">
    <property type="term" value="F:metal ion binding"/>
    <property type="evidence" value="ECO:0007669"/>
    <property type="project" value="UniProtKB-KW"/>
</dbReference>
<gene>
    <name evidence="8" type="ORF">A2840_01090</name>
</gene>
<keyword evidence="6 7" id="KW-0342">GTP-binding</keyword>
<dbReference type="Gene3D" id="3.40.440.10">
    <property type="entry name" value="Adenylosuccinate Synthetase, subunit A, domain 1"/>
    <property type="match status" value="1"/>
</dbReference>
<dbReference type="SMART" id="SM00788">
    <property type="entry name" value="Adenylsucc_synt"/>
    <property type="match status" value="1"/>
</dbReference>
<keyword evidence="4 7" id="KW-0658">Purine biosynthesis</keyword>
<comment type="caution">
    <text evidence="8">The sequence shown here is derived from an EMBL/GenBank/DDBJ whole genome shotgun (WGS) entry which is preliminary data.</text>
</comment>
<sequence length="452" mass="49347">MNATARKFLVATGAVGTQWGDEGKGKIVDWLVTNDGYLICVRYNGGNNAGHSVYINDRLIHLHFVPSGIIHPAGLALVSAGEIIDPAQLINEIVYLRSQGITTDGRIIVDPRVTVITLLKRLIDMAKDFVRGRDSGKPIGTTAKGIGPTYAARADRSGLRLHQLLGDQDQLQKLLEQQFTEDLRYLKAVLELSDADLAELLTQLGKKDQAANRELIEAGLRSPEDFDYRSMFVANTTFNIERLVDFYLEQAAFLPNYIQIKDVASFVTEHYLAGERILFEGGQGTHLDIGFGSWPYVTSSHPIAGGATVGVPFGPTLLTNVIGVAKLFTTRVGGGPFPTKDTALAELIQGMPGQPGAEFGTTTGRRRDIGHFDAVLVRSAVLFSGIGELALTKLDFLDELAELKICTHYLLDGNPLYLMPPDPTDLERVVPVYETLPGWQTPTSGIRAFEEL</sequence>
<protein>
    <recommendedName>
        <fullName evidence="7">Adenylosuccinate synthetase</fullName>
        <ecNumber evidence="7">6.3.4.4</ecNumber>
    </recommendedName>
</protein>
<dbReference type="EC" id="6.3.4.4" evidence="7"/>
<dbReference type="PANTHER" id="PTHR11846">
    <property type="entry name" value="ADENYLOSUCCINATE SYNTHETASE"/>
    <property type="match status" value="1"/>
</dbReference>
<dbReference type="UniPathway" id="UPA00075">
    <property type="reaction ID" value="UER00335"/>
</dbReference>
<comment type="pathway">
    <text evidence="7">Purine metabolism; AMP biosynthesis via de novo pathway; AMP from IMP: step 1/2.</text>
</comment>
<keyword evidence="2 7" id="KW-0479">Metal-binding</keyword>
<dbReference type="GO" id="GO:0046040">
    <property type="term" value="P:IMP metabolic process"/>
    <property type="evidence" value="ECO:0007669"/>
    <property type="project" value="TreeGrafter"/>
</dbReference>
<comment type="similarity">
    <text evidence="7">Belongs to the adenylosuccinate synthetase family.</text>
</comment>
<dbReference type="PANTHER" id="PTHR11846:SF0">
    <property type="entry name" value="ADENYLOSUCCINATE SYNTHETASE"/>
    <property type="match status" value="1"/>
</dbReference>
<evidence type="ECO:0000256" key="2">
    <source>
        <dbReference type="ARBA" id="ARBA00022723"/>
    </source>
</evidence>
<evidence type="ECO:0000256" key="3">
    <source>
        <dbReference type="ARBA" id="ARBA00022741"/>
    </source>
</evidence>
<proteinExistence type="inferred from homology"/>
<dbReference type="Gene3D" id="3.90.170.10">
    <property type="entry name" value="Adenylosuccinate Synthetase, subunit A, domain 3"/>
    <property type="match status" value="1"/>
</dbReference>
<evidence type="ECO:0000256" key="1">
    <source>
        <dbReference type="ARBA" id="ARBA00022598"/>
    </source>
</evidence>
<dbReference type="GO" id="GO:0005525">
    <property type="term" value="F:GTP binding"/>
    <property type="evidence" value="ECO:0007669"/>
    <property type="project" value="UniProtKB-KW"/>
</dbReference>
<dbReference type="Pfam" id="PF00709">
    <property type="entry name" value="Adenylsucc_synt"/>
    <property type="match status" value="2"/>
</dbReference>
<dbReference type="InterPro" id="IPR027417">
    <property type="entry name" value="P-loop_NTPase"/>
</dbReference>
<name>A0A1G1Y5W7_9BACT</name>